<protein>
    <submittedName>
        <fullName evidence="1">ABC transporter</fullName>
    </submittedName>
</protein>
<reference evidence="1 2" key="1">
    <citation type="submission" date="2018-11" db="EMBL/GenBank/DDBJ databases">
        <title>Genomes From Bacteria Associated with the Canine Oral Cavity: a Test Case for Automated Genome-Based Taxonomic Assignment.</title>
        <authorList>
            <person name="Coil D.A."/>
            <person name="Jospin G."/>
            <person name="Darling A.E."/>
            <person name="Wallis C."/>
            <person name="Davis I.J."/>
            <person name="Harris S."/>
            <person name="Eisen J.A."/>
            <person name="Holcombe L.J."/>
            <person name="O'Flynn C."/>
        </authorList>
    </citation>
    <scope>NUCLEOTIDE SEQUENCE [LARGE SCALE GENOMIC DNA]</scope>
    <source>
        <strain evidence="1 2">OH2822_COT-296</strain>
    </source>
</reference>
<dbReference type="OrthoDB" id="207675at2"/>
<dbReference type="Gene3D" id="3.40.50.300">
    <property type="entry name" value="P-loop containing nucleotide triphosphate hydrolases"/>
    <property type="match status" value="1"/>
</dbReference>
<proteinExistence type="predicted"/>
<dbReference type="SUPFAM" id="SSF52540">
    <property type="entry name" value="P-loop containing nucleoside triphosphate hydrolases"/>
    <property type="match status" value="1"/>
</dbReference>
<sequence length="573" mass="61848">MSGPRLATALHALVDVLRETQLPLPLEGVEDQRALVASLGHQTQDYLLPRAQRLDAPLLAVVGGSTGAGKSTLVNTLLGTVVTRAGVRRPTTTAPTLICHPLDREWFRSGPVLPHLVRSDEAVADSRALQIVATEELPEGLALLDAPDIDSIDDENRRLSRQLLAAADLWVFVTTAARYADAVAWELLHEAAERDAVVCTVLNRCPPEAAADLTAHLKEMFLARGISAPQVFTIPEQDTPVEGMLPTELGAPLRRWLAELTNGRGRRHAVAVQTLAGAVRHLDPQLRGLATAATQQAEAIAHLREAAASEFRIATNEITRATSDGTMLRGEVLSRWQDLVGTGEFMRGVEQRIAALRDRITGWFTGGKKADEVQGAISDGLSALIIESVTSASDRAATAWARTPWGRVLAAREPTLARPEPGFDQEVAWLVRAWQSDVLSLVENEGRGKRRRARVLALGTNAVGAALIVLVFATTGGLTTAEVGIAGGTSLVAQRLLEGIFGDDAVRRLATRARRELEFRVESLIATHLGRFEERLATLRFDESLPQRLTTAAEALRLASGDAFDALTRPEGF</sequence>
<dbReference type="RefSeq" id="WP_125226628.1">
    <property type="nucleotide sequence ID" value="NZ_RQYT01000001.1"/>
</dbReference>
<dbReference type="Proteomes" id="UP000280935">
    <property type="component" value="Unassembled WGS sequence"/>
</dbReference>
<dbReference type="PANTHER" id="PTHR42698:SF1">
    <property type="entry name" value="GTPASE ERA, MITOCHONDRIAL"/>
    <property type="match status" value="1"/>
</dbReference>
<name>A0A3P1WZJ6_9ACTN</name>
<comment type="caution">
    <text evidence="1">The sequence shown here is derived from an EMBL/GenBank/DDBJ whole genome shotgun (WGS) entry which is preliminary data.</text>
</comment>
<gene>
    <name evidence="1" type="ORF">EII35_01200</name>
</gene>
<dbReference type="PANTHER" id="PTHR42698">
    <property type="entry name" value="GTPASE ERA"/>
    <property type="match status" value="1"/>
</dbReference>
<evidence type="ECO:0000313" key="2">
    <source>
        <dbReference type="Proteomes" id="UP000280935"/>
    </source>
</evidence>
<evidence type="ECO:0000313" key="1">
    <source>
        <dbReference type="EMBL" id="RRD51526.1"/>
    </source>
</evidence>
<dbReference type="GO" id="GO:0000028">
    <property type="term" value="P:ribosomal small subunit assembly"/>
    <property type="evidence" value="ECO:0007669"/>
    <property type="project" value="TreeGrafter"/>
</dbReference>
<organism evidence="1 2">
    <name type="scientific">Arachnia propionica</name>
    <dbReference type="NCBI Taxonomy" id="1750"/>
    <lineage>
        <taxon>Bacteria</taxon>
        <taxon>Bacillati</taxon>
        <taxon>Actinomycetota</taxon>
        <taxon>Actinomycetes</taxon>
        <taxon>Propionibacteriales</taxon>
        <taxon>Propionibacteriaceae</taxon>
        <taxon>Arachnia</taxon>
    </lineage>
</organism>
<dbReference type="GO" id="GO:0005829">
    <property type="term" value="C:cytosol"/>
    <property type="evidence" value="ECO:0007669"/>
    <property type="project" value="TreeGrafter"/>
</dbReference>
<dbReference type="AlphaFoldDB" id="A0A3P1WZJ6"/>
<accession>A0A3P1WZJ6</accession>
<dbReference type="EMBL" id="RQYT01000001">
    <property type="protein sequence ID" value="RRD51526.1"/>
    <property type="molecule type" value="Genomic_DNA"/>
</dbReference>
<dbReference type="InterPro" id="IPR027417">
    <property type="entry name" value="P-loop_NTPase"/>
</dbReference>
<dbReference type="GO" id="GO:0019843">
    <property type="term" value="F:rRNA binding"/>
    <property type="evidence" value="ECO:0007669"/>
    <property type="project" value="TreeGrafter"/>
</dbReference>
<dbReference type="GO" id="GO:0043024">
    <property type="term" value="F:ribosomal small subunit binding"/>
    <property type="evidence" value="ECO:0007669"/>
    <property type="project" value="TreeGrafter"/>
</dbReference>
<dbReference type="GO" id="GO:0005525">
    <property type="term" value="F:GTP binding"/>
    <property type="evidence" value="ECO:0007669"/>
    <property type="project" value="InterPro"/>
</dbReference>
<dbReference type="InterPro" id="IPR005662">
    <property type="entry name" value="GTPase_Era-like"/>
</dbReference>